<keyword evidence="3" id="KW-1185">Reference proteome</keyword>
<reference evidence="3" key="1">
    <citation type="journal article" date="2019" name="Int. J. Syst. Evol. Microbiol.">
        <title>The Global Catalogue of Microorganisms (GCM) 10K type strain sequencing project: providing services to taxonomists for standard genome sequencing and annotation.</title>
        <authorList>
            <consortium name="The Broad Institute Genomics Platform"/>
            <consortium name="The Broad Institute Genome Sequencing Center for Infectious Disease"/>
            <person name="Wu L."/>
            <person name="Ma J."/>
        </authorList>
    </citation>
    <scope>NUCLEOTIDE SEQUENCE [LARGE SCALE GENOMIC DNA]</scope>
    <source>
        <strain evidence="3">JCM 19015</strain>
    </source>
</reference>
<evidence type="ECO:0000256" key="1">
    <source>
        <dbReference type="SAM" id="MobiDB-lite"/>
    </source>
</evidence>
<comment type="caution">
    <text evidence="2">The sequence shown here is derived from an EMBL/GenBank/DDBJ whole genome shotgun (WGS) entry which is preliminary data.</text>
</comment>
<name>A0ABP8Z5S8_9MICO</name>
<dbReference type="Proteomes" id="UP001500121">
    <property type="component" value="Unassembled WGS sequence"/>
</dbReference>
<feature type="region of interest" description="Disordered" evidence="1">
    <location>
        <begin position="1"/>
        <end position="63"/>
    </location>
</feature>
<accession>A0ABP8Z5S8</accession>
<dbReference type="EMBL" id="BAABLP010000004">
    <property type="protein sequence ID" value="GAA4747274.1"/>
    <property type="molecule type" value="Genomic_DNA"/>
</dbReference>
<dbReference type="RefSeq" id="WP_345480934.1">
    <property type="nucleotide sequence ID" value="NZ_BAABLP010000004.1"/>
</dbReference>
<organism evidence="2 3">
    <name type="scientific">Amnibacterium soli</name>
    <dbReference type="NCBI Taxonomy" id="1282736"/>
    <lineage>
        <taxon>Bacteria</taxon>
        <taxon>Bacillati</taxon>
        <taxon>Actinomycetota</taxon>
        <taxon>Actinomycetes</taxon>
        <taxon>Micrococcales</taxon>
        <taxon>Microbacteriaceae</taxon>
        <taxon>Amnibacterium</taxon>
    </lineage>
</organism>
<protein>
    <submittedName>
        <fullName evidence="2">Uncharacterized protein</fullName>
    </submittedName>
</protein>
<evidence type="ECO:0000313" key="3">
    <source>
        <dbReference type="Proteomes" id="UP001500121"/>
    </source>
</evidence>
<sequence>MDSDVSGSSNPGPDEGEPRDPERGTQDPGPGGDVPERGSSNPGPDEGGVRRPGRGSSDPGPEE</sequence>
<gene>
    <name evidence="2" type="ORF">GCM10025783_19220</name>
</gene>
<feature type="compositionally biased region" description="Basic and acidic residues" evidence="1">
    <location>
        <begin position="16"/>
        <end position="25"/>
    </location>
</feature>
<proteinExistence type="predicted"/>
<evidence type="ECO:0000313" key="2">
    <source>
        <dbReference type="EMBL" id="GAA4747274.1"/>
    </source>
</evidence>
<feature type="compositionally biased region" description="Polar residues" evidence="1">
    <location>
        <begin position="1"/>
        <end position="10"/>
    </location>
</feature>